<dbReference type="EMBL" id="CAJNOM010000033">
    <property type="protein sequence ID" value="CAF0866318.1"/>
    <property type="molecule type" value="Genomic_DNA"/>
</dbReference>
<keyword evidence="3" id="KW-1133">Transmembrane helix</keyword>
<dbReference type="GO" id="GO:0097192">
    <property type="term" value="P:extrinsic apoptotic signaling pathway in absence of ligand"/>
    <property type="evidence" value="ECO:0007669"/>
    <property type="project" value="TreeGrafter"/>
</dbReference>
<dbReference type="PANTHER" id="PTHR11256">
    <property type="entry name" value="BCL-2 RELATED"/>
    <property type="match status" value="1"/>
</dbReference>
<dbReference type="Proteomes" id="UP000663877">
    <property type="component" value="Unassembled WGS sequence"/>
</dbReference>
<dbReference type="PANTHER" id="PTHR11256:SF50">
    <property type="entry name" value="APOPTOSIS REGULATOR CED-9"/>
    <property type="match status" value="1"/>
</dbReference>
<dbReference type="GO" id="GO:0001836">
    <property type="term" value="P:release of cytochrome c from mitochondria"/>
    <property type="evidence" value="ECO:0007669"/>
    <property type="project" value="TreeGrafter"/>
</dbReference>
<evidence type="ECO:0000313" key="8">
    <source>
        <dbReference type="Proteomes" id="UP000663832"/>
    </source>
</evidence>
<reference evidence="5" key="1">
    <citation type="submission" date="2021-02" db="EMBL/GenBank/DDBJ databases">
        <authorList>
            <person name="Nowell W R."/>
        </authorList>
    </citation>
    <scope>NUCLEOTIDE SEQUENCE</scope>
</reference>
<dbReference type="GO" id="GO:0005741">
    <property type="term" value="C:mitochondrial outer membrane"/>
    <property type="evidence" value="ECO:0007669"/>
    <property type="project" value="TreeGrafter"/>
</dbReference>
<keyword evidence="3" id="KW-0812">Transmembrane</keyword>
<evidence type="ECO:0000313" key="7">
    <source>
        <dbReference type="EMBL" id="CAF0866318.1"/>
    </source>
</evidence>
<keyword evidence="8" id="KW-1185">Reference proteome</keyword>
<feature type="transmembrane region" description="Helical" evidence="3">
    <location>
        <begin position="169"/>
        <end position="189"/>
    </location>
</feature>
<accession>A0A813P270</accession>
<dbReference type="EMBL" id="CAJNOM010000003">
    <property type="protein sequence ID" value="CAF0744827.1"/>
    <property type="molecule type" value="Genomic_DNA"/>
</dbReference>
<dbReference type="InterPro" id="IPR046371">
    <property type="entry name" value="Bcl-2_BH1-3"/>
</dbReference>
<dbReference type="EMBL" id="CAJNOI010000006">
    <property type="protein sequence ID" value="CAF0756887.1"/>
    <property type="molecule type" value="Genomic_DNA"/>
</dbReference>
<comment type="caution">
    <text evidence="5">The sequence shown here is derived from an EMBL/GenBank/DDBJ whole genome shotgun (WGS) entry which is preliminary data.</text>
</comment>
<dbReference type="OrthoDB" id="6021377at2759"/>
<dbReference type="GO" id="GO:0042981">
    <property type="term" value="P:regulation of apoptotic process"/>
    <property type="evidence" value="ECO:0007669"/>
    <property type="project" value="InterPro"/>
</dbReference>
<organism evidence="5 8">
    <name type="scientific">Adineta steineri</name>
    <dbReference type="NCBI Taxonomy" id="433720"/>
    <lineage>
        <taxon>Eukaryota</taxon>
        <taxon>Metazoa</taxon>
        <taxon>Spiralia</taxon>
        <taxon>Gnathifera</taxon>
        <taxon>Rotifera</taxon>
        <taxon>Eurotatoria</taxon>
        <taxon>Bdelloidea</taxon>
        <taxon>Adinetida</taxon>
        <taxon>Adinetidae</taxon>
        <taxon>Adineta</taxon>
    </lineage>
</organism>
<evidence type="ECO:0000313" key="6">
    <source>
        <dbReference type="EMBL" id="CAF0756887.1"/>
    </source>
</evidence>
<dbReference type="InterPro" id="IPR002475">
    <property type="entry name" value="Bcl2-like"/>
</dbReference>
<dbReference type="PROSITE" id="PS50062">
    <property type="entry name" value="BCL2_FAMILY"/>
    <property type="match status" value="1"/>
</dbReference>
<dbReference type="Gene3D" id="1.10.437.10">
    <property type="entry name" value="Blc2-like"/>
    <property type="match status" value="1"/>
</dbReference>
<keyword evidence="2" id="KW-0053">Apoptosis</keyword>
<evidence type="ECO:0000256" key="1">
    <source>
        <dbReference type="ARBA" id="ARBA00009458"/>
    </source>
</evidence>
<evidence type="ECO:0000256" key="3">
    <source>
        <dbReference type="SAM" id="Phobius"/>
    </source>
</evidence>
<dbReference type="GO" id="GO:0008630">
    <property type="term" value="P:intrinsic apoptotic signaling pathway in response to DNA damage"/>
    <property type="evidence" value="ECO:0007669"/>
    <property type="project" value="TreeGrafter"/>
</dbReference>
<dbReference type="Proteomes" id="UP000663832">
    <property type="component" value="Unassembled WGS sequence"/>
</dbReference>
<comment type="similarity">
    <text evidence="1">Belongs to the Bcl-2 family.</text>
</comment>
<evidence type="ECO:0000313" key="5">
    <source>
        <dbReference type="EMBL" id="CAF0744827.1"/>
    </source>
</evidence>
<dbReference type="InterPro" id="IPR036834">
    <property type="entry name" value="Bcl-2-like_sf"/>
</dbReference>
<feature type="domain" description="Bcl-2 Bcl-2 homology region 1-3" evidence="4">
    <location>
        <begin position="66"/>
        <end position="152"/>
    </location>
</feature>
<sequence>MGANDSPTTTRSIVTDYFDWRLNNNRTITDNRLFLLVRQIGPECEASYHVQQPAFNMLFSSPTVDLQTLNNIRHFHRELANELFNGGVMKWAYIITFISWSAVIAERTLQQLQQPQGINSLSPDTIISSIIDWTTDYIDTDLAAWLQSQNYWDGCLKKFDNRVQRRNSIGRGMAILGTIGMFTLGALYMRRT</sequence>
<name>A0A813P270_9BILA</name>
<dbReference type="InterPro" id="IPR026298">
    <property type="entry name" value="Bcl-2_fam"/>
</dbReference>
<dbReference type="Pfam" id="PF00452">
    <property type="entry name" value="Bcl-2"/>
    <property type="match status" value="1"/>
</dbReference>
<dbReference type="AlphaFoldDB" id="A0A813P270"/>
<protein>
    <recommendedName>
        <fullName evidence="4">Bcl-2 Bcl-2 homology region 1-3 domain-containing protein</fullName>
    </recommendedName>
</protein>
<evidence type="ECO:0000256" key="2">
    <source>
        <dbReference type="ARBA" id="ARBA00022703"/>
    </source>
</evidence>
<dbReference type="GO" id="GO:0051400">
    <property type="term" value="F:BH domain binding"/>
    <property type="evidence" value="ECO:0007669"/>
    <property type="project" value="TreeGrafter"/>
</dbReference>
<keyword evidence="3" id="KW-0472">Membrane</keyword>
<dbReference type="SUPFAM" id="SSF56854">
    <property type="entry name" value="Bcl-2 inhibitors of programmed cell death"/>
    <property type="match status" value="1"/>
</dbReference>
<proteinExistence type="inferred from homology"/>
<evidence type="ECO:0000259" key="4">
    <source>
        <dbReference type="Pfam" id="PF00452"/>
    </source>
</evidence>
<gene>
    <name evidence="6" type="ORF">BJG266_LOCUS2780</name>
    <name evidence="5" type="ORF">QVE165_LOCUS1132</name>
    <name evidence="7" type="ORF">QVE165_LOCUS7652</name>
</gene>